<dbReference type="EMBL" id="BGZK01000115">
    <property type="protein sequence ID" value="GBP20116.1"/>
    <property type="molecule type" value="Genomic_DNA"/>
</dbReference>
<dbReference type="Proteomes" id="UP000299102">
    <property type="component" value="Unassembled WGS sequence"/>
</dbReference>
<dbReference type="Gene3D" id="3.30.420.10">
    <property type="entry name" value="Ribonuclease H-like superfamily/Ribonuclease H"/>
    <property type="match status" value="1"/>
</dbReference>
<evidence type="ECO:0000259" key="1">
    <source>
        <dbReference type="PROSITE" id="PS50879"/>
    </source>
</evidence>
<dbReference type="InterPro" id="IPR036397">
    <property type="entry name" value="RNaseH_sf"/>
</dbReference>
<gene>
    <name evidence="2" type="ORF">EVAR_5546_1</name>
</gene>
<evidence type="ECO:0000313" key="3">
    <source>
        <dbReference type="Proteomes" id="UP000299102"/>
    </source>
</evidence>
<comment type="caution">
    <text evidence="2">The sequence shown here is derived from an EMBL/GenBank/DDBJ whole genome shotgun (WGS) entry which is preliminary data.</text>
</comment>
<organism evidence="2 3">
    <name type="scientific">Eumeta variegata</name>
    <name type="common">Bagworm moth</name>
    <name type="synonym">Eumeta japonica</name>
    <dbReference type="NCBI Taxonomy" id="151549"/>
    <lineage>
        <taxon>Eukaryota</taxon>
        <taxon>Metazoa</taxon>
        <taxon>Ecdysozoa</taxon>
        <taxon>Arthropoda</taxon>
        <taxon>Hexapoda</taxon>
        <taxon>Insecta</taxon>
        <taxon>Pterygota</taxon>
        <taxon>Neoptera</taxon>
        <taxon>Endopterygota</taxon>
        <taxon>Lepidoptera</taxon>
        <taxon>Glossata</taxon>
        <taxon>Ditrysia</taxon>
        <taxon>Tineoidea</taxon>
        <taxon>Psychidae</taxon>
        <taxon>Oiketicinae</taxon>
        <taxon>Eumeta</taxon>
    </lineage>
</organism>
<sequence>MSVPVAHSSCDHTSLYHTAPPFIIPLLLPKDHFPLHQISYSYPRGRQLIVDSSGVVQRFPNLSSSLPHFYLQWRSNGEAFVTNFTAAELRALYCRAIRTVKKGKDGLVNIVSDSRSSLEVLTGSRTYHPLAHEARHDISEIVAEGRVVRLFWVRAHAGIASKERADEFARRAALTKKTAADYYRFPLSYAKKTLTGHGGFARYLYRFRLRHLPQCVCDPAKTQHVLHVLEDCDMFLRECVALEAEIYGNSGRST</sequence>
<dbReference type="PROSITE" id="PS50879">
    <property type="entry name" value="RNASE_H_1"/>
    <property type="match status" value="1"/>
</dbReference>
<protein>
    <recommendedName>
        <fullName evidence="1">RNase H type-1 domain-containing protein</fullName>
    </recommendedName>
</protein>
<dbReference type="GO" id="GO:0004523">
    <property type="term" value="F:RNA-DNA hybrid ribonuclease activity"/>
    <property type="evidence" value="ECO:0007669"/>
    <property type="project" value="InterPro"/>
</dbReference>
<dbReference type="InterPro" id="IPR012337">
    <property type="entry name" value="RNaseH-like_sf"/>
</dbReference>
<keyword evidence="3" id="KW-1185">Reference proteome</keyword>
<reference evidence="2 3" key="1">
    <citation type="journal article" date="2019" name="Commun. Biol.">
        <title>The bagworm genome reveals a unique fibroin gene that provides high tensile strength.</title>
        <authorList>
            <person name="Kono N."/>
            <person name="Nakamura H."/>
            <person name="Ohtoshi R."/>
            <person name="Tomita M."/>
            <person name="Numata K."/>
            <person name="Arakawa K."/>
        </authorList>
    </citation>
    <scope>NUCLEOTIDE SEQUENCE [LARGE SCALE GENOMIC DNA]</scope>
</reference>
<accession>A0A4C1U2Q4</accession>
<dbReference type="SUPFAM" id="SSF53098">
    <property type="entry name" value="Ribonuclease H-like"/>
    <property type="match status" value="1"/>
</dbReference>
<feature type="domain" description="RNase H type-1" evidence="1">
    <location>
        <begin position="52"/>
        <end position="174"/>
    </location>
</feature>
<proteinExistence type="predicted"/>
<dbReference type="GO" id="GO:0003676">
    <property type="term" value="F:nucleic acid binding"/>
    <property type="evidence" value="ECO:0007669"/>
    <property type="project" value="InterPro"/>
</dbReference>
<dbReference type="AlphaFoldDB" id="A0A4C1U2Q4"/>
<evidence type="ECO:0000313" key="2">
    <source>
        <dbReference type="EMBL" id="GBP20116.1"/>
    </source>
</evidence>
<name>A0A4C1U2Q4_EUMVA</name>
<dbReference type="OrthoDB" id="411823at2759"/>
<dbReference type="Pfam" id="PF00075">
    <property type="entry name" value="RNase_H"/>
    <property type="match status" value="1"/>
</dbReference>
<dbReference type="InterPro" id="IPR002156">
    <property type="entry name" value="RNaseH_domain"/>
</dbReference>